<dbReference type="EMBL" id="AUZX01008206">
    <property type="protein sequence ID" value="EQD56579.1"/>
    <property type="molecule type" value="Genomic_DNA"/>
</dbReference>
<dbReference type="GO" id="GO:0004013">
    <property type="term" value="F:adenosylhomocysteinase activity"/>
    <property type="evidence" value="ECO:0007669"/>
    <property type="project" value="TreeGrafter"/>
</dbReference>
<dbReference type="SUPFAM" id="SSF52283">
    <property type="entry name" value="Formate/glycerate dehydrogenase catalytic domain-like"/>
    <property type="match status" value="1"/>
</dbReference>
<name>T1BTS8_9ZZZZ</name>
<dbReference type="AlphaFoldDB" id="T1BTS8"/>
<dbReference type="GO" id="GO:0033353">
    <property type="term" value="P:S-adenosylmethionine cycle"/>
    <property type="evidence" value="ECO:0007669"/>
    <property type="project" value="TreeGrafter"/>
</dbReference>
<dbReference type="EC" id="3.3.1.1" evidence="2"/>
<accession>T1BTS8</accession>
<feature type="non-terminal residue" evidence="2">
    <location>
        <position position="69"/>
    </location>
</feature>
<evidence type="ECO:0000256" key="1">
    <source>
        <dbReference type="SAM" id="MobiDB-lite"/>
    </source>
</evidence>
<dbReference type="InterPro" id="IPR000043">
    <property type="entry name" value="Adenosylhomocysteinase-like"/>
</dbReference>
<dbReference type="PANTHER" id="PTHR23420:SF0">
    <property type="entry name" value="ADENOSYLHOMOCYSTEINASE"/>
    <property type="match status" value="1"/>
</dbReference>
<dbReference type="GO" id="GO:0005829">
    <property type="term" value="C:cytosol"/>
    <property type="evidence" value="ECO:0007669"/>
    <property type="project" value="TreeGrafter"/>
</dbReference>
<reference evidence="2" key="1">
    <citation type="submission" date="2013-08" db="EMBL/GenBank/DDBJ databases">
        <authorList>
            <person name="Mendez C."/>
            <person name="Richter M."/>
            <person name="Ferrer M."/>
            <person name="Sanchez J."/>
        </authorList>
    </citation>
    <scope>NUCLEOTIDE SEQUENCE</scope>
</reference>
<keyword evidence="2" id="KW-0378">Hydrolase</keyword>
<dbReference type="PANTHER" id="PTHR23420">
    <property type="entry name" value="ADENOSYLHOMOCYSTEINASE"/>
    <property type="match status" value="1"/>
</dbReference>
<dbReference type="InterPro" id="IPR042172">
    <property type="entry name" value="Adenosylhomocyst_ase-like_sf"/>
</dbReference>
<sequence>MTGNMTDPKRATHPAPGPSADFRIRDPGLASWGRREIEIAEHEMPGLMSLRAEFGTSQPLAGARIAGCL</sequence>
<dbReference type="Gene3D" id="3.40.50.1480">
    <property type="entry name" value="Adenosylhomocysteinase-like"/>
    <property type="match status" value="1"/>
</dbReference>
<proteinExistence type="predicted"/>
<gene>
    <name evidence="2" type="ORF">B1A_11466</name>
</gene>
<feature type="region of interest" description="Disordered" evidence="1">
    <location>
        <begin position="1"/>
        <end position="26"/>
    </location>
</feature>
<reference evidence="2" key="2">
    <citation type="journal article" date="2014" name="ISME J.">
        <title>Microbial stratification in low pH oxic and suboxic macroscopic growths along an acid mine drainage.</title>
        <authorList>
            <person name="Mendez-Garcia C."/>
            <person name="Mesa V."/>
            <person name="Sprenger R.R."/>
            <person name="Richter M."/>
            <person name="Diez M.S."/>
            <person name="Solano J."/>
            <person name="Bargiela R."/>
            <person name="Golyshina O.V."/>
            <person name="Manteca A."/>
            <person name="Ramos J.L."/>
            <person name="Gallego J.R."/>
            <person name="Llorente I."/>
            <person name="Martins Dos Santos V.A."/>
            <person name="Jensen O.N."/>
            <person name="Pelaez A.I."/>
            <person name="Sanchez J."/>
            <person name="Ferrer M."/>
        </authorList>
    </citation>
    <scope>NUCLEOTIDE SEQUENCE</scope>
</reference>
<comment type="caution">
    <text evidence="2">The sequence shown here is derived from an EMBL/GenBank/DDBJ whole genome shotgun (WGS) entry which is preliminary data.</text>
</comment>
<protein>
    <submittedName>
        <fullName evidence="2">S-adenosyl-L-homocysteine hydrolase</fullName>
        <ecNumber evidence="2">3.3.1.1</ecNumber>
    </submittedName>
</protein>
<organism evidence="2">
    <name type="scientific">mine drainage metagenome</name>
    <dbReference type="NCBI Taxonomy" id="410659"/>
    <lineage>
        <taxon>unclassified sequences</taxon>
        <taxon>metagenomes</taxon>
        <taxon>ecological metagenomes</taxon>
    </lineage>
</organism>
<dbReference type="Pfam" id="PF05221">
    <property type="entry name" value="AdoHcyase"/>
    <property type="match status" value="1"/>
</dbReference>
<evidence type="ECO:0000313" key="2">
    <source>
        <dbReference type="EMBL" id="EQD56579.1"/>
    </source>
</evidence>